<evidence type="ECO:0000313" key="2">
    <source>
        <dbReference type="Proteomes" id="UP001144978"/>
    </source>
</evidence>
<keyword evidence="2" id="KW-1185">Reference proteome</keyword>
<gene>
    <name evidence="1" type="ORF">NUW54_g2808</name>
</gene>
<dbReference type="Proteomes" id="UP001144978">
    <property type="component" value="Unassembled WGS sequence"/>
</dbReference>
<name>A0ACC1Q698_9APHY</name>
<reference evidence="1" key="1">
    <citation type="submission" date="2022-08" db="EMBL/GenBank/DDBJ databases">
        <title>Genome Sequence of Pycnoporus sanguineus.</title>
        <authorList>
            <person name="Buettner E."/>
        </authorList>
    </citation>
    <scope>NUCLEOTIDE SEQUENCE</scope>
    <source>
        <strain evidence="1">CG-C14</strain>
    </source>
</reference>
<organism evidence="1 2">
    <name type="scientific">Trametes sanguinea</name>
    <dbReference type="NCBI Taxonomy" id="158606"/>
    <lineage>
        <taxon>Eukaryota</taxon>
        <taxon>Fungi</taxon>
        <taxon>Dikarya</taxon>
        <taxon>Basidiomycota</taxon>
        <taxon>Agaricomycotina</taxon>
        <taxon>Agaricomycetes</taxon>
        <taxon>Polyporales</taxon>
        <taxon>Polyporaceae</taxon>
        <taxon>Trametes</taxon>
    </lineage>
</organism>
<comment type="caution">
    <text evidence="1">The sequence shown here is derived from an EMBL/GenBank/DDBJ whole genome shotgun (WGS) entry which is preliminary data.</text>
</comment>
<dbReference type="EMBL" id="JANSHE010000556">
    <property type="protein sequence ID" value="KAJ3009359.1"/>
    <property type="molecule type" value="Genomic_DNA"/>
</dbReference>
<protein>
    <submittedName>
        <fullName evidence="1">Uncharacterized protein</fullName>
    </submittedName>
</protein>
<accession>A0ACC1Q698</accession>
<proteinExistence type="predicted"/>
<sequence>MFEAQITGTTAQVSQSAQWAPFNHGYIWQNTSEYEIIADPSISYQNTFIGSVTQQATSVVTETDPLCYEYDAGCFSIYGFEYKPGFEDGYITWVSNNKVSWTLLGPGMGPDPLVEIQERPVPPEPMYIIMNLGMSYNFGPVDLDHLPFPVHMRVDYIRVYQPSNAITYTAVLTAINRGDWLERSVVEEYSKRMWETMQSRDIQPNRVTYNVLLKASLENQEPEGLGHMVYPAEGADGPEGVGHGEGGDGGHARVQDEQDHGLATDVVE</sequence>
<evidence type="ECO:0000313" key="1">
    <source>
        <dbReference type="EMBL" id="KAJ3009359.1"/>
    </source>
</evidence>